<comment type="caution">
    <text evidence="2">The sequence shown here is derived from an EMBL/GenBank/DDBJ whole genome shotgun (WGS) entry which is preliminary data.</text>
</comment>
<organism evidence="2 3">
    <name type="scientific">Phyllosticta capitalensis</name>
    <dbReference type="NCBI Taxonomy" id="121624"/>
    <lineage>
        <taxon>Eukaryota</taxon>
        <taxon>Fungi</taxon>
        <taxon>Dikarya</taxon>
        <taxon>Ascomycota</taxon>
        <taxon>Pezizomycotina</taxon>
        <taxon>Dothideomycetes</taxon>
        <taxon>Dothideomycetes incertae sedis</taxon>
        <taxon>Botryosphaeriales</taxon>
        <taxon>Phyllostictaceae</taxon>
        <taxon>Phyllosticta</taxon>
    </lineage>
</organism>
<evidence type="ECO:0000256" key="1">
    <source>
        <dbReference type="SAM" id="MobiDB-lite"/>
    </source>
</evidence>
<name>A0ABR1YQY6_9PEZI</name>
<gene>
    <name evidence="2" type="ORF">HDK90DRAFT_257977</name>
</gene>
<accession>A0ABR1YQY6</accession>
<feature type="region of interest" description="Disordered" evidence="1">
    <location>
        <begin position="158"/>
        <end position="182"/>
    </location>
</feature>
<feature type="compositionally biased region" description="Polar residues" evidence="1">
    <location>
        <begin position="172"/>
        <end position="182"/>
    </location>
</feature>
<evidence type="ECO:0000313" key="3">
    <source>
        <dbReference type="Proteomes" id="UP001492380"/>
    </source>
</evidence>
<keyword evidence="3" id="KW-1185">Reference proteome</keyword>
<protein>
    <submittedName>
        <fullName evidence="2">Uncharacterized protein</fullName>
    </submittedName>
</protein>
<reference evidence="2 3" key="1">
    <citation type="submission" date="2024-04" db="EMBL/GenBank/DDBJ databases">
        <title>Phyllosticta paracitricarpa is synonymous to the EU quarantine fungus P. citricarpa based on phylogenomic analyses.</title>
        <authorList>
            <consortium name="Lawrence Berkeley National Laboratory"/>
            <person name="Van Ingen-Buijs V.A."/>
            <person name="Van Westerhoven A.C."/>
            <person name="Haridas S."/>
            <person name="Skiadas P."/>
            <person name="Martin F."/>
            <person name="Groenewald J.Z."/>
            <person name="Crous P.W."/>
            <person name="Seidl M.F."/>
        </authorList>
    </citation>
    <scope>NUCLEOTIDE SEQUENCE [LARGE SCALE GENOMIC DNA]</scope>
    <source>
        <strain evidence="2 3">CBS 123374</strain>
    </source>
</reference>
<proteinExistence type="predicted"/>
<evidence type="ECO:0000313" key="2">
    <source>
        <dbReference type="EMBL" id="KAK8235852.1"/>
    </source>
</evidence>
<sequence length="221" mass="24340">MTEYRMETRHHGKQTRMQSQFIGLSTWTPRGRKKRRTEQVACIWRASAGDEGLRAAPTGVDEMKQRGKATDEIHAKSSNQGLGGETVFVAGIQHKSSRRSAVGQLTFEEAAAPTSIPRSVGSTDLAWFFASSRVRTSTTPLLRASTSMPMLHVSARPHMSDARSLTKRSGAPPSQTVAPSTSHTRCRVSAAEWFPPPLTPFVFFKLNAPQTPLRDTLTPYC</sequence>
<dbReference type="EMBL" id="JBBWRZ010000005">
    <property type="protein sequence ID" value="KAK8235852.1"/>
    <property type="molecule type" value="Genomic_DNA"/>
</dbReference>
<dbReference type="Proteomes" id="UP001492380">
    <property type="component" value="Unassembled WGS sequence"/>
</dbReference>